<feature type="compositionally biased region" description="Basic and acidic residues" evidence="1">
    <location>
        <begin position="29"/>
        <end position="40"/>
    </location>
</feature>
<evidence type="ECO:0000313" key="2">
    <source>
        <dbReference type="EMBL" id="VVB05496.1"/>
    </source>
</evidence>
<feature type="region of interest" description="Disordered" evidence="1">
    <location>
        <begin position="1"/>
        <end position="71"/>
    </location>
</feature>
<protein>
    <submittedName>
        <fullName evidence="2">Uncharacterized protein</fullName>
    </submittedName>
</protein>
<gene>
    <name evidence="2" type="ORF">ANE_LOCUS15940</name>
</gene>
<dbReference type="AlphaFoldDB" id="A0A565BVW6"/>
<reference evidence="2" key="1">
    <citation type="submission" date="2019-07" db="EMBL/GenBank/DDBJ databases">
        <authorList>
            <person name="Dittberner H."/>
        </authorList>
    </citation>
    <scope>NUCLEOTIDE SEQUENCE [LARGE SCALE GENOMIC DNA]</scope>
</reference>
<feature type="compositionally biased region" description="Acidic residues" evidence="1">
    <location>
        <begin position="41"/>
        <end position="54"/>
    </location>
</feature>
<dbReference type="EMBL" id="CABITT030000005">
    <property type="protein sequence ID" value="VVB05496.1"/>
    <property type="molecule type" value="Genomic_DNA"/>
</dbReference>
<keyword evidence="3" id="KW-1185">Reference proteome</keyword>
<feature type="compositionally biased region" description="Polar residues" evidence="1">
    <location>
        <begin position="58"/>
        <end position="71"/>
    </location>
</feature>
<name>A0A565BVW6_9BRAS</name>
<proteinExistence type="predicted"/>
<organism evidence="2 3">
    <name type="scientific">Arabis nemorensis</name>
    <dbReference type="NCBI Taxonomy" id="586526"/>
    <lineage>
        <taxon>Eukaryota</taxon>
        <taxon>Viridiplantae</taxon>
        <taxon>Streptophyta</taxon>
        <taxon>Embryophyta</taxon>
        <taxon>Tracheophyta</taxon>
        <taxon>Spermatophyta</taxon>
        <taxon>Magnoliopsida</taxon>
        <taxon>eudicotyledons</taxon>
        <taxon>Gunneridae</taxon>
        <taxon>Pentapetalae</taxon>
        <taxon>rosids</taxon>
        <taxon>malvids</taxon>
        <taxon>Brassicales</taxon>
        <taxon>Brassicaceae</taxon>
        <taxon>Arabideae</taxon>
        <taxon>Arabis</taxon>
    </lineage>
</organism>
<comment type="caution">
    <text evidence="2">The sequence shown here is derived from an EMBL/GenBank/DDBJ whole genome shotgun (WGS) entry which is preliminary data.</text>
</comment>
<evidence type="ECO:0000313" key="3">
    <source>
        <dbReference type="Proteomes" id="UP000489600"/>
    </source>
</evidence>
<dbReference type="Proteomes" id="UP000489600">
    <property type="component" value="Unassembled WGS sequence"/>
</dbReference>
<sequence length="71" mass="8619">MKREEDGIQSDYEEPIQHWYEEDDVDEEGTWHYEDCSKSDFEDEPYYEELEPEPPESYHTNKGYTLNHGLN</sequence>
<accession>A0A565BVW6</accession>
<evidence type="ECO:0000256" key="1">
    <source>
        <dbReference type="SAM" id="MobiDB-lite"/>
    </source>
</evidence>